<dbReference type="PROSITE" id="PS50893">
    <property type="entry name" value="ABC_TRANSPORTER_2"/>
    <property type="match status" value="2"/>
</dbReference>
<keyword evidence="18" id="KW-1185">Reference proteome</keyword>
<keyword evidence="3" id="KW-0813">Transport</keyword>
<dbReference type="GeneTree" id="ENSGT00940000165591"/>
<dbReference type="Pfam" id="PF24357">
    <property type="entry name" value="TMD0_ABC"/>
    <property type="match status" value="1"/>
</dbReference>
<dbReference type="InterPro" id="IPR027417">
    <property type="entry name" value="P-loop_NTPase"/>
</dbReference>
<feature type="domain" description="ABC transmembrane type-1" evidence="16">
    <location>
        <begin position="303"/>
        <end position="584"/>
    </location>
</feature>
<keyword evidence="8" id="KW-1278">Translocase</keyword>
<dbReference type="GO" id="GO:0016887">
    <property type="term" value="F:ATP hydrolysis activity"/>
    <property type="evidence" value="ECO:0007669"/>
    <property type="project" value="InterPro"/>
</dbReference>
<dbReference type="Pfam" id="PF00664">
    <property type="entry name" value="ABC_membrane"/>
    <property type="match status" value="2"/>
</dbReference>
<name>A0AAQ4QUR4_GASAC</name>
<dbReference type="CDD" id="cd03250">
    <property type="entry name" value="ABCC_MRP_domain1"/>
    <property type="match status" value="1"/>
</dbReference>
<feature type="domain" description="ABC transporter" evidence="15">
    <location>
        <begin position="562"/>
        <end position="805"/>
    </location>
</feature>
<reference evidence="17" key="2">
    <citation type="submission" date="2025-08" db="UniProtKB">
        <authorList>
            <consortium name="Ensembl"/>
        </authorList>
    </citation>
    <scope>IDENTIFICATION</scope>
</reference>
<dbReference type="Pfam" id="PF00005">
    <property type="entry name" value="ABC_tran"/>
    <property type="match status" value="2"/>
</dbReference>
<keyword evidence="6" id="KW-0547">Nucleotide-binding</keyword>
<dbReference type="Gene3D" id="3.40.50.300">
    <property type="entry name" value="P-loop containing nucleotide triphosphate hydrolases"/>
    <property type="match status" value="2"/>
</dbReference>
<evidence type="ECO:0000256" key="11">
    <source>
        <dbReference type="ARBA" id="ARBA00024220"/>
    </source>
</evidence>
<accession>A0AAQ4QUR4</accession>
<feature type="transmembrane region" description="Helical" evidence="14">
    <location>
        <begin position="301"/>
        <end position="320"/>
    </location>
</feature>
<evidence type="ECO:0000259" key="16">
    <source>
        <dbReference type="PROSITE" id="PS50929"/>
    </source>
</evidence>
<dbReference type="FunFam" id="3.40.50.300:FF:000074">
    <property type="entry name" value="Multidrug resistance-associated protein 5 isoform 1"/>
    <property type="match status" value="1"/>
</dbReference>
<evidence type="ECO:0000256" key="14">
    <source>
        <dbReference type="SAM" id="Phobius"/>
    </source>
</evidence>
<evidence type="ECO:0000313" key="17">
    <source>
        <dbReference type="Ensembl" id="ENSGACP00000054592.1"/>
    </source>
</evidence>
<dbReference type="Proteomes" id="UP000007635">
    <property type="component" value="Chromosome IX"/>
</dbReference>
<comment type="catalytic activity">
    <reaction evidence="12">
        <text>leukotriene C4(in) + ATP + H2O = leukotriene C4(out) + ADP + phosphate + H(+)</text>
        <dbReference type="Rhea" id="RHEA:38963"/>
        <dbReference type="ChEBI" id="CHEBI:15377"/>
        <dbReference type="ChEBI" id="CHEBI:15378"/>
        <dbReference type="ChEBI" id="CHEBI:30616"/>
        <dbReference type="ChEBI" id="CHEBI:43474"/>
        <dbReference type="ChEBI" id="CHEBI:57973"/>
        <dbReference type="ChEBI" id="CHEBI:456216"/>
    </reaction>
    <physiologicalReaction direction="left-to-right" evidence="12">
        <dbReference type="Rhea" id="RHEA:38964"/>
    </physiologicalReaction>
</comment>
<feature type="transmembrane region" description="Helical" evidence="14">
    <location>
        <begin position="99"/>
        <end position="118"/>
    </location>
</feature>
<dbReference type="FunFam" id="1.20.1560.10:FF:000001">
    <property type="entry name" value="ATP-binding cassette subfamily C member 1"/>
    <property type="match status" value="1"/>
</dbReference>
<feature type="domain" description="ABC transmembrane type-1" evidence="16">
    <location>
        <begin position="883"/>
        <end position="1161"/>
    </location>
</feature>
<evidence type="ECO:0000256" key="5">
    <source>
        <dbReference type="ARBA" id="ARBA00022737"/>
    </source>
</evidence>
<dbReference type="InterPro" id="IPR036640">
    <property type="entry name" value="ABC1_TM_sf"/>
</dbReference>
<dbReference type="InterPro" id="IPR050173">
    <property type="entry name" value="ABC_transporter_C-like"/>
</dbReference>
<evidence type="ECO:0000256" key="10">
    <source>
        <dbReference type="ARBA" id="ARBA00023136"/>
    </source>
</evidence>
<feature type="transmembrane region" description="Helical" evidence="14">
    <location>
        <begin position="921"/>
        <end position="949"/>
    </location>
</feature>
<feature type="transmembrane region" description="Helical" evidence="14">
    <location>
        <begin position="442"/>
        <end position="461"/>
    </location>
</feature>
<dbReference type="FunFam" id="1.20.1560.10:FF:000032">
    <property type="entry name" value="ATP-binding cassette sub-family C member 6"/>
    <property type="match status" value="1"/>
</dbReference>
<keyword evidence="5" id="KW-0677">Repeat</keyword>
<dbReference type="GO" id="GO:0012505">
    <property type="term" value="C:endomembrane system"/>
    <property type="evidence" value="ECO:0007669"/>
    <property type="project" value="UniProtKB-SubCell"/>
</dbReference>
<feature type="transmembrane region" description="Helical" evidence="14">
    <location>
        <begin position="414"/>
        <end position="436"/>
    </location>
</feature>
<dbReference type="InterPro" id="IPR011527">
    <property type="entry name" value="ABC1_TM_dom"/>
</dbReference>
<dbReference type="PANTHER" id="PTHR24223">
    <property type="entry name" value="ATP-BINDING CASSETTE SUB-FAMILY C"/>
    <property type="match status" value="1"/>
</dbReference>
<evidence type="ECO:0000259" key="15">
    <source>
        <dbReference type="PROSITE" id="PS50893"/>
    </source>
</evidence>
<proteinExistence type="inferred from homology"/>
<dbReference type="FunFam" id="3.40.50.300:FF:000997">
    <property type="entry name" value="Multidrug resistance-associated protein 1"/>
    <property type="match status" value="1"/>
</dbReference>
<feature type="transmembrane region" description="Helical" evidence="14">
    <location>
        <begin position="559"/>
        <end position="581"/>
    </location>
</feature>
<evidence type="ECO:0000313" key="18">
    <source>
        <dbReference type="Proteomes" id="UP000007635"/>
    </source>
</evidence>
<dbReference type="PROSITE" id="PS00211">
    <property type="entry name" value="ABC_TRANSPORTER_1"/>
    <property type="match status" value="2"/>
</dbReference>
<dbReference type="GO" id="GO:0016020">
    <property type="term" value="C:membrane"/>
    <property type="evidence" value="ECO:0007669"/>
    <property type="project" value="InterPro"/>
</dbReference>
<reference evidence="17 18" key="1">
    <citation type="journal article" date="2021" name="G3 (Bethesda)">
        <title>Improved contiguity of the threespine stickleback genome using long-read sequencing.</title>
        <authorList>
            <person name="Nath S."/>
            <person name="Shaw D.E."/>
            <person name="White M.A."/>
        </authorList>
    </citation>
    <scope>NUCLEOTIDE SEQUENCE [LARGE SCALE GENOMIC DNA]</scope>
    <source>
        <strain evidence="17 18">Lake Benthic</strain>
    </source>
</reference>
<evidence type="ECO:0000256" key="8">
    <source>
        <dbReference type="ARBA" id="ARBA00022967"/>
    </source>
</evidence>
<feature type="transmembrane region" description="Helical" evidence="14">
    <location>
        <begin position="520"/>
        <end position="547"/>
    </location>
</feature>
<evidence type="ECO:0000256" key="9">
    <source>
        <dbReference type="ARBA" id="ARBA00022989"/>
    </source>
</evidence>
<dbReference type="CDD" id="cd18595">
    <property type="entry name" value="ABC_6TM_MRP1_2_3_6_D1_like"/>
    <property type="match status" value="1"/>
</dbReference>
<dbReference type="Ensembl" id="ENSGACT00000036627.1">
    <property type="protein sequence ID" value="ENSGACP00000054592.1"/>
    <property type="gene ID" value="ENSGACG00000019172.2"/>
</dbReference>
<dbReference type="InterPro" id="IPR003439">
    <property type="entry name" value="ABC_transporter-like_ATP-bd"/>
</dbReference>
<dbReference type="PROSITE" id="PS50929">
    <property type="entry name" value="ABC_TM1F"/>
    <property type="match status" value="2"/>
</dbReference>
<feature type="transmembrane region" description="Helical" evidence="14">
    <location>
        <begin position="867"/>
        <end position="889"/>
    </location>
</feature>
<feature type="transmembrane region" description="Helical" evidence="14">
    <location>
        <begin position="130"/>
        <end position="151"/>
    </location>
</feature>
<keyword evidence="4 14" id="KW-0812">Transmembrane</keyword>
<reference evidence="17" key="3">
    <citation type="submission" date="2025-09" db="UniProtKB">
        <authorList>
            <consortium name="Ensembl"/>
        </authorList>
    </citation>
    <scope>IDENTIFICATION</scope>
</reference>
<evidence type="ECO:0000256" key="3">
    <source>
        <dbReference type="ARBA" id="ARBA00022448"/>
    </source>
</evidence>
<dbReference type="GO" id="GO:0005524">
    <property type="term" value="F:ATP binding"/>
    <property type="evidence" value="ECO:0007669"/>
    <property type="project" value="UniProtKB-KW"/>
</dbReference>
<comment type="similarity">
    <text evidence="2">Belongs to the ABC transporter superfamily. ABCC family. Conjugate transporter (TC 3.A.1.208) subfamily.</text>
</comment>
<evidence type="ECO:0000256" key="13">
    <source>
        <dbReference type="SAM" id="MobiDB-lite"/>
    </source>
</evidence>
<evidence type="ECO:0000256" key="12">
    <source>
        <dbReference type="ARBA" id="ARBA00047523"/>
    </source>
</evidence>
<dbReference type="InterPro" id="IPR056227">
    <property type="entry name" value="TMD0_ABC"/>
</dbReference>
<dbReference type="SUPFAM" id="SSF52540">
    <property type="entry name" value="P-loop containing nucleoside triphosphate hydrolases"/>
    <property type="match status" value="2"/>
</dbReference>
<keyword evidence="9 14" id="KW-1133">Transmembrane helix</keyword>
<keyword evidence="7" id="KW-0067">ATP-binding</keyword>
<dbReference type="PANTHER" id="PTHR24223:SF339">
    <property type="entry name" value="ATP-BINDING CASSETTE SUB-FAMILY C MEMBER 6"/>
    <property type="match status" value="1"/>
</dbReference>
<dbReference type="InterPro" id="IPR003593">
    <property type="entry name" value="AAA+_ATPase"/>
</dbReference>
<dbReference type="Gene3D" id="1.20.1560.10">
    <property type="entry name" value="ABC transporter type 1, transmembrane domain"/>
    <property type="match status" value="2"/>
</dbReference>
<feature type="transmembrane region" description="Helical" evidence="14">
    <location>
        <begin position="65"/>
        <end position="87"/>
    </location>
</feature>
<dbReference type="InterPro" id="IPR017871">
    <property type="entry name" value="ABC_transporter-like_CS"/>
</dbReference>
<evidence type="ECO:0000256" key="4">
    <source>
        <dbReference type="ARBA" id="ARBA00022692"/>
    </source>
</evidence>
<protein>
    <recommendedName>
        <fullName evidence="11">ABC-type glutathione-S-conjugate transporter</fullName>
        <ecNumber evidence="11">7.6.2.3</ecNumber>
    </recommendedName>
</protein>
<organism evidence="17 18">
    <name type="scientific">Gasterosteus aculeatus aculeatus</name>
    <name type="common">three-spined stickleback</name>
    <dbReference type="NCBI Taxonomy" id="481459"/>
    <lineage>
        <taxon>Eukaryota</taxon>
        <taxon>Metazoa</taxon>
        <taxon>Chordata</taxon>
        <taxon>Craniata</taxon>
        <taxon>Vertebrata</taxon>
        <taxon>Euteleostomi</taxon>
        <taxon>Actinopterygii</taxon>
        <taxon>Neopterygii</taxon>
        <taxon>Teleostei</taxon>
        <taxon>Neoteleostei</taxon>
        <taxon>Acanthomorphata</taxon>
        <taxon>Eupercaria</taxon>
        <taxon>Perciformes</taxon>
        <taxon>Cottioidei</taxon>
        <taxon>Gasterosteales</taxon>
        <taxon>Gasterosteidae</taxon>
        <taxon>Gasterosteus</taxon>
    </lineage>
</organism>
<dbReference type="CDD" id="cd03244">
    <property type="entry name" value="ABCC_MRP_domain2"/>
    <property type="match status" value="1"/>
</dbReference>
<feature type="domain" description="ABC transporter" evidence="15">
    <location>
        <begin position="1198"/>
        <end position="1432"/>
    </location>
</feature>
<evidence type="ECO:0000256" key="7">
    <source>
        <dbReference type="ARBA" id="ARBA00022840"/>
    </source>
</evidence>
<feature type="transmembrane region" description="Helical" evidence="14">
    <location>
        <begin position="1006"/>
        <end position="1034"/>
    </location>
</feature>
<evidence type="ECO:0000256" key="1">
    <source>
        <dbReference type="ARBA" id="ARBA00004127"/>
    </source>
</evidence>
<dbReference type="SUPFAM" id="SSF90123">
    <property type="entry name" value="ABC transporter transmembrane region"/>
    <property type="match status" value="2"/>
</dbReference>
<feature type="transmembrane region" description="Helical" evidence="14">
    <location>
        <begin position="340"/>
        <end position="357"/>
    </location>
</feature>
<comment type="subcellular location">
    <subcellularLocation>
        <location evidence="1">Endomembrane system</location>
        <topology evidence="1">Multi-pass membrane protein</topology>
    </subcellularLocation>
</comment>
<dbReference type="EC" id="7.6.2.3" evidence="11"/>
<keyword evidence="10 14" id="KW-0472">Membrane</keyword>
<evidence type="ECO:0000256" key="2">
    <source>
        <dbReference type="ARBA" id="ARBA00009726"/>
    </source>
</evidence>
<sequence length="1436" mass="161278">LFIKAHCSSSDWNRTWYTANPDLTQCFQNTVLVWVPCIYLWLLAPFYCLHLYCHDSGRIRMSCLCCAKTMLGFLLASFGFVEFFYILLERSQEIEQHMVFLLSPIIRSMTVILALCIIQLERIRGCRSSVFLFLFWVLAVVCSLVPLRAKIQLAMDEGISSDIVRYFAFFSYFTIQLAQLFLCCFADNPVFNLLQNPCPVKDASFLSKILFWWFTGLVVKGYRTPLEAEDLWTLREEDTSRKIIAELEEDWTDECAKKALAAGAALGSRLPDQAQLLRKLQKEQSSGFFLLRTMARKFGPYFLTGTLYIIFHDAFMFAIPQVLSLLLDFMRDEDAPLWKGYFYATLMFLLSCLQSLFNHQYMYTCFTVGMRVKTAVMGLVYRKSLVINSSARRTCTVGEIVNLVSADTQKLMDFVVYFNAVWLAPIEISLCLFFLWQHLGPSALAGIATVILIFPLNGLIAKKRSKLQVQMKFMDGRIRLMNEILSGIKILKFYAWEKAFLEQVLGLREKELKALKKSQILYSISIASFNSSSFLIAFSMFGVYVMLDDRNVLDAQKVFVSMALINILKTPLSQLPFAISTTMQAMVSLRRLGKYLCSEELREDNVSKAPFCSGTSPTHVSTSTLNDIMYEFKKIMKLKVLSGSVAYVPQQAWIQNATVQDNILFGREKLKTWYHRVLEGCALLPDLEILPAGDATEIGEKGLNLSGGQKQRVSLARAVYRKADVYLMDDPLSAVDAHVGQHIFDKVIGPKGVLRDKTRILVTHGMSFLPQADFILVLGDGEITESGSYQELLSRHGAFADFIHTFANAERKESAIQRGEKHSVKRRPCKSNSVCPVSETDQEPVPEDLGKLTEADKARSGRVSLNVAFDYFKTIGLAIIVPIVFLYAFQQGASLAYNYWLSVWADDPIVNGTQTDTDLKLIVFGALGFVQGIAIFGTTVAISVCGIIASSHLHADLLINVLRSPMSFFECTPSGNLLNRFSKEIDAIDCMVPDGLKMMLCYVFKLMEVCIIVLLAMPFAAVVILPLALLYAFVQSFYVATSCQLRRLEAVSRSPIYTHFNETVQGASVIRAFGEQSRFILQTNKRVDFNQTSYFPRFVATRWLAVNLEFVGNGVVLAAAILSVMGKGTLSPGIVGLAVSHSLQVTGILSWIVRSWTDVENNIVSVERVNEYADTPKEASWSIEGSSLPPDWPQRGTIEFQDYGLQYRKGLELALKGITLQVHERERVGIVGRTGAGKSSLALGIFRILEAAKGKILIDGVDIADVGLHDLRSRITIIPQDPVLFSGSLRMNLDPFDTYTDEEVWRSLELAHLQNFVSNLPDKINHECSEGGENLSLGQRQLVCLARALLRKTKILVLDEATAAVDLETDALIQSTIRTQFEDCTVLTVAHRLNTIMDYTRVIVMDRGHISEMDTPANLIAQRGQFYRMCREAGLM</sequence>
<dbReference type="CDD" id="cd18603">
    <property type="entry name" value="ABC_6TM_MRP1_2_3_6_D2_like"/>
    <property type="match status" value="1"/>
</dbReference>
<feature type="region of interest" description="Disordered" evidence="13">
    <location>
        <begin position="815"/>
        <end position="847"/>
    </location>
</feature>
<evidence type="ECO:0000256" key="6">
    <source>
        <dbReference type="ARBA" id="ARBA00022741"/>
    </source>
</evidence>
<feature type="transmembrane region" description="Helical" evidence="14">
    <location>
        <begin position="163"/>
        <end position="186"/>
    </location>
</feature>
<dbReference type="GO" id="GO:0015431">
    <property type="term" value="F:ABC-type glutathione S-conjugate transporter activity"/>
    <property type="evidence" value="ECO:0007669"/>
    <property type="project" value="UniProtKB-EC"/>
</dbReference>
<dbReference type="SMART" id="SM00382">
    <property type="entry name" value="AAA"/>
    <property type="match status" value="2"/>
</dbReference>
<feature type="transmembrane region" description="Helical" evidence="14">
    <location>
        <begin position="31"/>
        <end position="53"/>
    </location>
</feature>